<proteinExistence type="predicted"/>
<keyword evidence="2" id="KW-1185">Reference proteome</keyword>
<protein>
    <submittedName>
        <fullName evidence="1">Amidoligase enzyme-domain-containing protein</fullName>
    </submittedName>
</protein>
<organism evidence="1 2">
    <name type="scientific">Hypoxylon rubiginosum</name>
    <dbReference type="NCBI Taxonomy" id="110542"/>
    <lineage>
        <taxon>Eukaryota</taxon>
        <taxon>Fungi</taxon>
        <taxon>Dikarya</taxon>
        <taxon>Ascomycota</taxon>
        <taxon>Pezizomycotina</taxon>
        <taxon>Sordariomycetes</taxon>
        <taxon>Xylariomycetidae</taxon>
        <taxon>Xylariales</taxon>
        <taxon>Hypoxylaceae</taxon>
        <taxon>Hypoxylon</taxon>
    </lineage>
</organism>
<evidence type="ECO:0000313" key="2">
    <source>
        <dbReference type="Proteomes" id="UP001497680"/>
    </source>
</evidence>
<evidence type="ECO:0000313" key="1">
    <source>
        <dbReference type="EMBL" id="KAI6083237.1"/>
    </source>
</evidence>
<sequence length="419" mass="48704">MSSEESWEQPPIPKFDEIIETPDDSKGPLTFGVELEFLVPIIENNSWSDPHPQDGRDAFRHDCEADVHWLDLDHEWLNENFHDSIRRALEKTCDICFRLSIEDIFHEPHDNVPFYDVCRLTEDATVKFEARHFTDHKAYEWRGMEVTTDVMRCDDATFYRQRIKDVCRSIRSVRVHLNETCGVHVHVGHGDESFSLVTMKKFSTLIFLVDELLLDLHHPSRRHNEHCKLLKYSSFVHKLTLEELMADGRVYLSSAQREEKNKFVPARFALKAPQQTLQAARGIEELAKIMGDESYPTAARGTVGFRRFLPAGKTGGNTHTFEFRQMVGCLDPEPILYWVRVCTALVDFTRLSSPEKYIGLLNKIMDDETAFSKFDLLLALGLVEEEKYFRARLQTWNQDRDLGLYEGQEEGRLFVPEMQ</sequence>
<comment type="caution">
    <text evidence="1">The sequence shown here is derived from an EMBL/GenBank/DDBJ whole genome shotgun (WGS) entry which is preliminary data.</text>
</comment>
<accession>A0ACC0CRZ9</accession>
<dbReference type="EMBL" id="MU394355">
    <property type="protein sequence ID" value="KAI6083237.1"/>
    <property type="molecule type" value="Genomic_DNA"/>
</dbReference>
<dbReference type="Proteomes" id="UP001497680">
    <property type="component" value="Unassembled WGS sequence"/>
</dbReference>
<name>A0ACC0CRZ9_9PEZI</name>
<gene>
    <name evidence="1" type="ORF">F4821DRAFT_263098</name>
</gene>
<reference evidence="1 2" key="1">
    <citation type="journal article" date="2022" name="New Phytol.">
        <title>Ecological generalism drives hyperdiversity of secondary metabolite gene clusters in xylarialean endophytes.</title>
        <authorList>
            <person name="Franco M.E.E."/>
            <person name="Wisecaver J.H."/>
            <person name="Arnold A.E."/>
            <person name="Ju Y.M."/>
            <person name="Slot J.C."/>
            <person name="Ahrendt S."/>
            <person name="Moore L.P."/>
            <person name="Eastman K.E."/>
            <person name="Scott K."/>
            <person name="Konkel Z."/>
            <person name="Mondo S.J."/>
            <person name="Kuo A."/>
            <person name="Hayes R.D."/>
            <person name="Haridas S."/>
            <person name="Andreopoulos B."/>
            <person name="Riley R."/>
            <person name="LaButti K."/>
            <person name="Pangilinan J."/>
            <person name="Lipzen A."/>
            <person name="Amirebrahimi M."/>
            <person name="Yan J."/>
            <person name="Adam C."/>
            <person name="Keymanesh K."/>
            <person name="Ng V."/>
            <person name="Louie K."/>
            <person name="Northen T."/>
            <person name="Drula E."/>
            <person name="Henrissat B."/>
            <person name="Hsieh H.M."/>
            <person name="Youens-Clark K."/>
            <person name="Lutzoni F."/>
            <person name="Miadlikowska J."/>
            <person name="Eastwood D.C."/>
            <person name="Hamelin R.C."/>
            <person name="Grigoriev I.V."/>
            <person name="U'Ren J.M."/>
        </authorList>
    </citation>
    <scope>NUCLEOTIDE SEQUENCE [LARGE SCALE GENOMIC DNA]</scope>
    <source>
        <strain evidence="1 2">ER1909</strain>
    </source>
</reference>